<keyword evidence="3" id="KW-1185">Reference proteome</keyword>
<evidence type="ECO:0000313" key="2">
    <source>
        <dbReference type="EMBL" id="MDH6179842.1"/>
    </source>
</evidence>
<feature type="transmembrane region" description="Helical" evidence="1">
    <location>
        <begin position="124"/>
        <end position="146"/>
    </location>
</feature>
<sequence>MSTTYRPKPSDRGALVLTIVLGAGVSVWTIIQAVLRIIQIAPNKDVPITAAFAETPATLPIGPGGASVDVVANQVTFLASDLAPATYVALILGEVVFAIAVVATVVCVSIVIRNLIRGAAFTRQNLALVGTSTIVVAFGWMLTWLFTTMGANGGAAALAGEYPDNTPRPVDPIMIFAIAALGALVVAFQAGYRLDRETEGLV</sequence>
<name>A0ABT6KIS4_9MICO</name>
<comment type="caution">
    <text evidence="2">The sequence shown here is derived from an EMBL/GenBank/DDBJ whole genome shotgun (WGS) entry which is preliminary data.</text>
</comment>
<evidence type="ECO:0008006" key="4">
    <source>
        <dbReference type="Google" id="ProtNLM"/>
    </source>
</evidence>
<dbReference type="EMBL" id="JARXVQ010000001">
    <property type="protein sequence ID" value="MDH6179842.1"/>
    <property type="molecule type" value="Genomic_DNA"/>
</dbReference>
<keyword evidence="1" id="KW-0812">Transmembrane</keyword>
<accession>A0ABT6KIS4</accession>
<gene>
    <name evidence="2" type="ORF">M2152_000024</name>
</gene>
<evidence type="ECO:0000256" key="1">
    <source>
        <dbReference type="SAM" id="Phobius"/>
    </source>
</evidence>
<reference evidence="2 3" key="1">
    <citation type="submission" date="2023-04" db="EMBL/GenBank/DDBJ databases">
        <title>Genome Encyclopedia of Bacteria and Archaea VI: Functional Genomics of Type Strains.</title>
        <authorList>
            <person name="Whitman W."/>
        </authorList>
    </citation>
    <scope>NUCLEOTIDE SEQUENCE [LARGE SCALE GENOMIC DNA]</scope>
    <source>
        <strain evidence="2 3">SG_E_30_P1</strain>
    </source>
</reference>
<feature type="transmembrane region" description="Helical" evidence="1">
    <location>
        <begin position="173"/>
        <end position="192"/>
    </location>
</feature>
<dbReference type="Proteomes" id="UP001160142">
    <property type="component" value="Unassembled WGS sequence"/>
</dbReference>
<protein>
    <recommendedName>
        <fullName evidence="4">DUF2975 domain-containing protein</fullName>
    </recommendedName>
</protein>
<evidence type="ECO:0000313" key="3">
    <source>
        <dbReference type="Proteomes" id="UP001160142"/>
    </source>
</evidence>
<feature type="transmembrane region" description="Helical" evidence="1">
    <location>
        <begin position="12"/>
        <end position="35"/>
    </location>
</feature>
<proteinExistence type="predicted"/>
<feature type="transmembrane region" description="Helical" evidence="1">
    <location>
        <begin position="87"/>
        <end position="112"/>
    </location>
</feature>
<keyword evidence="1" id="KW-0472">Membrane</keyword>
<organism evidence="2 3">
    <name type="scientific">Antiquaquibacter oligotrophicus</name>
    <dbReference type="NCBI Taxonomy" id="2880260"/>
    <lineage>
        <taxon>Bacteria</taxon>
        <taxon>Bacillati</taxon>
        <taxon>Actinomycetota</taxon>
        <taxon>Actinomycetes</taxon>
        <taxon>Micrococcales</taxon>
        <taxon>Microbacteriaceae</taxon>
        <taxon>Antiquaquibacter</taxon>
    </lineage>
</organism>
<keyword evidence="1" id="KW-1133">Transmembrane helix</keyword>
<dbReference type="RefSeq" id="WP_322132218.1">
    <property type="nucleotide sequence ID" value="NZ_CP085036.1"/>
</dbReference>